<evidence type="ECO:0008006" key="3">
    <source>
        <dbReference type="Google" id="ProtNLM"/>
    </source>
</evidence>
<dbReference type="KEGG" id="pri:PRIO_0214"/>
<dbReference type="HOGENOM" id="CLU_1576967_0_0_9"/>
<dbReference type="RefSeq" id="WP_046500873.1">
    <property type="nucleotide sequence ID" value="NZ_LN831776.1"/>
</dbReference>
<proteinExistence type="predicted"/>
<dbReference type="InterPro" id="IPR008979">
    <property type="entry name" value="Galactose-bd-like_sf"/>
</dbReference>
<sequence>MLTQNQQTNNSAFRSNFSNHNSSRIFGLTSASSYEVFPLPVNTSVQAPYSENYIPENVKDTNINTYWYNPSFADSLDIQFPDATNVSGLYITTHYEGGAPGVFYSFVVWGMKYGGAYDQVSEPVTYYVKNSQILTMPVIRLSKPGAFLTLKLEITSDQGFIAINDLKLL</sequence>
<dbReference type="PATRIC" id="fig|1073571.4.peg.198"/>
<reference evidence="2" key="1">
    <citation type="submission" date="2015-03" db="EMBL/GenBank/DDBJ databases">
        <authorList>
            <person name="Wibberg D."/>
        </authorList>
    </citation>
    <scope>NUCLEOTIDE SEQUENCE [LARGE SCALE GENOMIC DNA]</scope>
</reference>
<dbReference type="EMBL" id="LN831776">
    <property type="protein sequence ID" value="CQR51461.1"/>
    <property type="molecule type" value="Genomic_DNA"/>
</dbReference>
<evidence type="ECO:0000313" key="1">
    <source>
        <dbReference type="EMBL" id="CQR51461.1"/>
    </source>
</evidence>
<evidence type="ECO:0000313" key="2">
    <source>
        <dbReference type="Proteomes" id="UP000033163"/>
    </source>
</evidence>
<dbReference type="Gene3D" id="2.60.120.260">
    <property type="entry name" value="Galactose-binding domain-like"/>
    <property type="match status" value="1"/>
</dbReference>
<gene>
    <name evidence="1" type="ORF">PRIO_0214</name>
</gene>
<dbReference type="SUPFAM" id="SSF49785">
    <property type="entry name" value="Galactose-binding domain-like"/>
    <property type="match status" value="1"/>
</dbReference>
<accession>A0A0E3WFZ6</accession>
<protein>
    <recommendedName>
        <fullName evidence="3">F5/8 type C domain-containing protein</fullName>
    </recommendedName>
</protein>
<name>A0A0E3WFZ6_9BACL</name>
<organism evidence="1 2">
    <name type="scientific">Paenibacillus riograndensis SBR5</name>
    <dbReference type="NCBI Taxonomy" id="1073571"/>
    <lineage>
        <taxon>Bacteria</taxon>
        <taxon>Bacillati</taxon>
        <taxon>Bacillota</taxon>
        <taxon>Bacilli</taxon>
        <taxon>Bacillales</taxon>
        <taxon>Paenibacillaceae</taxon>
        <taxon>Paenibacillus</taxon>
        <taxon>Paenibacillus sonchi group</taxon>
    </lineage>
</organism>
<dbReference type="Proteomes" id="UP000033163">
    <property type="component" value="Chromosome I"/>
</dbReference>
<dbReference type="AlphaFoldDB" id="A0A0E3WFZ6"/>